<reference evidence="2" key="1">
    <citation type="submission" date="2016-10" db="EMBL/GenBank/DDBJ databases">
        <authorList>
            <person name="Varghese N."/>
            <person name="Submissions S."/>
        </authorList>
    </citation>
    <scope>NUCLEOTIDE SEQUENCE [LARGE SCALE GENOMIC DNA]</scope>
    <source>
        <strain evidence="2">DSM 44260</strain>
    </source>
</reference>
<evidence type="ECO:0000313" key="1">
    <source>
        <dbReference type="EMBL" id="SER26591.1"/>
    </source>
</evidence>
<dbReference type="STRING" id="155974.SAMN04487818_102309"/>
<dbReference type="EMBL" id="FOGI01000002">
    <property type="protein sequence ID" value="SER26591.1"/>
    <property type="molecule type" value="Genomic_DNA"/>
</dbReference>
<dbReference type="AlphaFoldDB" id="A0A1H9MSL5"/>
<organism evidence="1 2">
    <name type="scientific">Actinokineospora terrae</name>
    <dbReference type="NCBI Taxonomy" id="155974"/>
    <lineage>
        <taxon>Bacteria</taxon>
        <taxon>Bacillati</taxon>
        <taxon>Actinomycetota</taxon>
        <taxon>Actinomycetes</taxon>
        <taxon>Pseudonocardiales</taxon>
        <taxon>Pseudonocardiaceae</taxon>
        <taxon>Actinokineospora</taxon>
    </lineage>
</organism>
<keyword evidence="2" id="KW-1185">Reference proteome</keyword>
<proteinExistence type="predicted"/>
<name>A0A1H9MSL5_9PSEU</name>
<gene>
    <name evidence="1" type="ORF">SAMN04487818_102309</name>
</gene>
<dbReference type="RefSeq" id="WP_143073358.1">
    <property type="nucleotide sequence ID" value="NZ_FOGI01000002.1"/>
</dbReference>
<protein>
    <submittedName>
        <fullName evidence="1">Uncharacterized protein</fullName>
    </submittedName>
</protein>
<dbReference type="Proteomes" id="UP000199051">
    <property type="component" value="Unassembled WGS sequence"/>
</dbReference>
<evidence type="ECO:0000313" key="2">
    <source>
        <dbReference type="Proteomes" id="UP000199051"/>
    </source>
</evidence>
<sequence>MRPLWTERLDGGFDRYALERADVLAPLFGEISPVPFACAVWRLAGPPAVDPGYLRRHPRVLSADLDPSGWDGTLTASVSLAAPWPAALAWPRDWSADRGWRDWPTLFGQYVDPTARDIATVPHLRSTLLVQAPIPFTDLPPAPNSADAVPEAARLILTTLVRELNALLTPLLTRLDTAPRPT</sequence>
<accession>A0A1H9MSL5</accession>